<evidence type="ECO:0000313" key="1">
    <source>
        <dbReference type="EMBL" id="SDP49265.1"/>
    </source>
</evidence>
<dbReference type="OrthoDB" id="2934625at2"/>
<sequence>MAVVHFIEERSIVLSQYLTNIPTVDENIKIKGKKGKVLSVKEVEENHFHVHVFLEPSLKIQPISKDAKKKKR</sequence>
<dbReference type="AlphaFoldDB" id="A0A1H0T5Y5"/>
<evidence type="ECO:0000313" key="2">
    <source>
        <dbReference type="Proteomes" id="UP000199159"/>
    </source>
</evidence>
<keyword evidence="2" id="KW-1185">Reference proteome</keyword>
<dbReference type="Proteomes" id="UP000199159">
    <property type="component" value="Unassembled WGS sequence"/>
</dbReference>
<organism evidence="1 2">
    <name type="scientific">Litchfieldia salsa</name>
    <dbReference type="NCBI Taxonomy" id="930152"/>
    <lineage>
        <taxon>Bacteria</taxon>
        <taxon>Bacillati</taxon>
        <taxon>Bacillota</taxon>
        <taxon>Bacilli</taxon>
        <taxon>Bacillales</taxon>
        <taxon>Bacillaceae</taxon>
        <taxon>Litchfieldia</taxon>
    </lineage>
</organism>
<proteinExistence type="predicted"/>
<dbReference type="EMBL" id="FNJU01000003">
    <property type="protein sequence ID" value="SDP49265.1"/>
    <property type="molecule type" value="Genomic_DNA"/>
</dbReference>
<reference evidence="2" key="1">
    <citation type="submission" date="2016-10" db="EMBL/GenBank/DDBJ databases">
        <authorList>
            <person name="Varghese N."/>
            <person name="Submissions S."/>
        </authorList>
    </citation>
    <scope>NUCLEOTIDE SEQUENCE [LARGE SCALE GENOMIC DNA]</scope>
    <source>
        <strain evidence="2">IBRC-M10078</strain>
    </source>
</reference>
<accession>A0A1H0T5Y5</accession>
<protein>
    <submittedName>
        <fullName evidence="1">Uncharacterized protein</fullName>
    </submittedName>
</protein>
<name>A0A1H0T5Y5_9BACI</name>
<dbReference type="RefSeq" id="WP_090852100.1">
    <property type="nucleotide sequence ID" value="NZ_FNJU01000003.1"/>
</dbReference>
<gene>
    <name evidence="1" type="ORF">SAMN05216565_103296</name>
</gene>